<keyword evidence="2" id="KW-1185">Reference proteome</keyword>
<reference evidence="1" key="1">
    <citation type="journal article" date="2021" name="New Phytol.">
        <title>Evolutionary innovations through gain and loss of genes in the ectomycorrhizal Boletales.</title>
        <authorList>
            <person name="Wu G."/>
            <person name="Miyauchi S."/>
            <person name="Morin E."/>
            <person name="Kuo A."/>
            <person name="Drula E."/>
            <person name="Varga T."/>
            <person name="Kohler A."/>
            <person name="Feng B."/>
            <person name="Cao Y."/>
            <person name="Lipzen A."/>
            <person name="Daum C."/>
            <person name="Hundley H."/>
            <person name="Pangilinan J."/>
            <person name="Johnson J."/>
            <person name="Barry K."/>
            <person name="LaButti K."/>
            <person name="Ng V."/>
            <person name="Ahrendt S."/>
            <person name="Min B."/>
            <person name="Choi I.G."/>
            <person name="Park H."/>
            <person name="Plett J.M."/>
            <person name="Magnuson J."/>
            <person name="Spatafora J.W."/>
            <person name="Nagy L.G."/>
            <person name="Henrissat B."/>
            <person name="Grigoriev I.V."/>
            <person name="Yang Z.L."/>
            <person name="Xu J."/>
            <person name="Martin F.M."/>
        </authorList>
    </citation>
    <scope>NUCLEOTIDE SEQUENCE</scope>
    <source>
        <strain evidence="1">KUC20120723A-06</strain>
    </source>
</reference>
<evidence type="ECO:0000313" key="1">
    <source>
        <dbReference type="EMBL" id="KAH7922846.1"/>
    </source>
</evidence>
<accession>A0ACB8BCI5</accession>
<protein>
    <submittedName>
        <fullName evidence="1">Uncharacterized protein</fullName>
    </submittedName>
</protein>
<evidence type="ECO:0000313" key="2">
    <source>
        <dbReference type="Proteomes" id="UP000790709"/>
    </source>
</evidence>
<dbReference type="EMBL" id="MU266470">
    <property type="protein sequence ID" value="KAH7922846.1"/>
    <property type="molecule type" value="Genomic_DNA"/>
</dbReference>
<comment type="caution">
    <text evidence="1">The sequence shown here is derived from an EMBL/GenBank/DDBJ whole genome shotgun (WGS) entry which is preliminary data.</text>
</comment>
<sequence length="631" mass="69632">MEMARSRDTSPLPIEGVSTPGPTDLQTTTSNQESTGLLLLSLNSGATVHQRRRVNPESLALRLGPDLVRDLEALILPGVIEMPSFAVRKELQERYSIDRRHIYDYFHSRGLRVIKEDKNGNLIIPKEPGPILPPNLRPLRQAPLKDPSRPHSTHTISSDTKWISQKSRGITKARPGRPRKNANSVKKTISDRPGQAGPLSCTSAHRTHYTVNPLTQDHYASIVGEDQDHDFVSGANPLDDSFSLVRAIGDVSYSYRHKPVFERMHELYDLEASAASLAHKLEASLALELERDVALFGENSCGSTSPYRRPLLEEDGPGFYQFLSDALGPARGIQECIGTYKSHMQERSRLFYEGLLSAPYTNSHHSHRSRPAQSQDHHSTLRDNEYRLWLSSSENIDKHGGHAVSRNRHSLPSGGMRKVRQKSAVGAPYIRPHADRKALQIGNTLDELFPALAEDGIVTDITRSPVVRTHCPPYVCPDYLSFLHDSSAVDEDSEEAVTWPVAGDPSSNPLSADTGTPSASELRGHMLFPGATAEPPFPAYSKDARNLEHSGSLLQPASLLSDAFETSNHAAEDTTGSTPRVTRASRKTYAQTRFVPCSPAKRSIRDRERVKTRSVTSRGTRLRTTSAGGGI</sequence>
<organism evidence="1 2">
    <name type="scientific">Leucogyrophana mollusca</name>
    <dbReference type="NCBI Taxonomy" id="85980"/>
    <lineage>
        <taxon>Eukaryota</taxon>
        <taxon>Fungi</taxon>
        <taxon>Dikarya</taxon>
        <taxon>Basidiomycota</taxon>
        <taxon>Agaricomycotina</taxon>
        <taxon>Agaricomycetes</taxon>
        <taxon>Agaricomycetidae</taxon>
        <taxon>Boletales</taxon>
        <taxon>Boletales incertae sedis</taxon>
        <taxon>Leucogyrophana</taxon>
    </lineage>
</organism>
<dbReference type="Proteomes" id="UP000790709">
    <property type="component" value="Unassembled WGS sequence"/>
</dbReference>
<name>A0ACB8BCI5_9AGAM</name>
<gene>
    <name evidence="1" type="ORF">BV22DRAFT_1131091</name>
</gene>
<proteinExistence type="predicted"/>